<gene>
    <name evidence="1" type="ORF">BJX68DRAFT_224172</name>
</gene>
<keyword evidence="2" id="KW-1185">Reference proteome</keyword>
<dbReference type="EMBL" id="JBFXLR010000002">
    <property type="protein sequence ID" value="KAL2860006.1"/>
    <property type="molecule type" value="Genomic_DNA"/>
</dbReference>
<name>A0ABR4L6I3_9EURO</name>
<organism evidence="1 2">
    <name type="scientific">Aspergillus pseudodeflectus</name>
    <dbReference type="NCBI Taxonomy" id="176178"/>
    <lineage>
        <taxon>Eukaryota</taxon>
        <taxon>Fungi</taxon>
        <taxon>Dikarya</taxon>
        <taxon>Ascomycota</taxon>
        <taxon>Pezizomycotina</taxon>
        <taxon>Eurotiomycetes</taxon>
        <taxon>Eurotiomycetidae</taxon>
        <taxon>Eurotiales</taxon>
        <taxon>Aspergillaceae</taxon>
        <taxon>Aspergillus</taxon>
        <taxon>Aspergillus subgen. Nidulantes</taxon>
    </lineage>
</organism>
<evidence type="ECO:0000313" key="2">
    <source>
        <dbReference type="Proteomes" id="UP001610444"/>
    </source>
</evidence>
<evidence type="ECO:0000313" key="1">
    <source>
        <dbReference type="EMBL" id="KAL2860006.1"/>
    </source>
</evidence>
<comment type="caution">
    <text evidence="1">The sequence shown here is derived from an EMBL/GenBank/DDBJ whole genome shotgun (WGS) entry which is preliminary data.</text>
</comment>
<dbReference type="RefSeq" id="XP_070904697.1">
    <property type="nucleotide sequence ID" value="XM_071038228.1"/>
</dbReference>
<reference evidence="1 2" key="1">
    <citation type="submission" date="2024-07" db="EMBL/GenBank/DDBJ databases">
        <title>Section-level genome sequencing and comparative genomics of Aspergillus sections Usti and Cavernicolus.</title>
        <authorList>
            <consortium name="Lawrence Berkeley National Laboratory"/>
            <person name="Nybo J.L."/>
            <person name="Vesth T.C."/>
            <person name="Theobald S."/>
            <person name="Frisvad J.C."/>
            <person name="Larsen T.O."/>
            <person name="Kjaerboelling I."/>
            <person name="Rothschild-Mancinelli K."/>
            <person name="Lyhne E.K."/>
            <person name="Kogle M.E."/>
            <person name="Barry K."/>
            <person name="Clum A."/>
            <person name="Na H."/>
            <person name="Ledsgaard L."/>
            <person name="Lin J."/>
            <person name="Lipzen A."/>
            <person name="Kuo A."/>
            <person name="Riley R."/>
            <person name="Mondo S."/>
            <person name="LaButti K."/>
            <person name="Haridas S."/>
            <person name="Pangalinan J."/>
            <person name="Salamov A.A."/>
            <person name="Simmons B.A."/>
            <person name="Magnuson J.K."/>
            <person name="Chen J."/>
            <person name="Drula E."/>
            <person name="Henrissat B."/>
            <person name="Wiebenga A."/>
            <person name="Lubbers R.J."/>
            <person name="Gomes A.C."/>
            <person name="Macurrencykelacurrency M.R."/>
            <person name="Stajich J."/>
            <person name="Grigoriev I.V."/>
            <person name="Mortensen U.H."/>
            <person name="De vries R.P."/>
            <person name="Baker S.E."/>
            <person name="Andersen M.R."/>
        </authorList>
    </citation>
    <scope>NUCLEOTIDE SEQUENCE [LARGE SCALE GENOMIC DNA]</scope>
    <source>
        <strain evidence="1 2">CBS 756.74</strain>
    </source>
</reference>
<proteinExistence type="predicted"/>
<sequence>MVDADPACDSRVDSQGASCCCRRSCREDLGYGTSGAAAVLDGLCVPLCGCGG</sequence>
<dbReference type="GeneID" id="98153392"/>
<protein>
    <submittedName>
        <fullName evidence="1">Uncharacterized protein</fullName>
    </submittedName>
</protein>
<accession>A0ABR4L6I3</accession>
<dbReference type="Proteomes" id="UP001610444">
    <property type="component" value="Unassembled WGS sequence"/>
</dbReference>